<protein>
    <recommendedName>
        <fullName evidence="3">Lipoprotein</fullName>
    </recommendedName>
</protein>
<evidence type="ECO:0000313" key="1">
    <source>
        <dbReference type="EMBL" id="MBZ5711014.1"/>
    </source>
</evidence>
<dbReference type="RefSeq" id="WP_224192783.1">
    <property type="nucleotide sequence ID" value="NZ_JAIRAU010000023.1"/>
</dbReference>
<proteinExistence type="predicted"/>
<accession>A0ABS7TRZ8</accession>
<sequence length="134" mass="14277">MTICSFKHAAICGLLVACGSKDSLGDWPRVECGDQLCADGELCVKPSPECIEIEVDCEDGTGGSETDAGPCYDWGYGSPPSRCEPPAADCEHQRDLATCLSEAHCDGSIPHEMSTFAAGRLVCSEPYHEPYDCP</sequence>
<keyword evidence="2" id="KW-1185">Reference proteome</keyword>
<evidence type="ECO:0000313" key="2">
    <source>
        <dbReference type="Proteomes" id="UP001139031"/>
    </source>
</evidence>
<organism evidence="1 2">
    <name type="scientific">Nannocystis pusilla</name>
    <dbReference type="NCBI Taxonomy" id="889268"/>
    <lineage>
        <taxon>Bacteria</taxon>
        <taxon>Pseudomonadati</taxon>
        <taxon>Myxococcota</taxon>
        <taxon>Polyangia</taxon>
        <taxon>Nannocystales</taxon>
        <taxon>Nannocystaceae</taxon>
        <taxon>Nannocystis</taxon>
    </lineage>
</organism>
<name>A0ABS7TRZ8_9BACT</name>
<dbReference type="Proteomes" id="UP001139031">
    <property type="component" value="Unassembled WGS sequence"/>
</dbReference>
<comment type="caution">
    <text evidence="1">The sequence shown here is derived from an EMBL/GenBank/DDBJ whole genome shotgun (WGS) entry which is preliminary data.</text>
</comment>
<gene>
    <name evidence="1" type="ORF">K7C98_17345</name>
</gene>
<dbReference type="EMBL" id="JAIRAU010000023">
    <property type="protein sequence ID" value="MBZ5711014.1"/>
    <property type="molecule type" value="Genomic_DNA"/>
</dbReference>
<reference evidence="1" key="1">
    <citation type="submission" date="2021-08" db="EMBL/GenBank/DDBJ databases">
        <authorList>
            <person name="Stevens D.C."/>
        </authorList>
    </citation>
    <scope>NUCLEOTIDE SEQUENCE</scope>
    <source>
        <strain evidence="1">DSM 53165</strain>
    </source>
</reference>
<dbReference type="PROSITE" id="PS51257">
    <property type="entry name" value="PROKAR_LIPOPROTEIN"/>
    <property type="match status" value="1"/>
</dbReference>
<evidence type="ECO:0008006" key="3">
    <source>
        <dbReference type="Google" id="ProtNLM"/>
    </source>
</evidence>